<evidence type="ECO:0000313" key="8">
    <source>
        <dbReference type="Proteomes" id="UP000199758"/>
    </source>
</evidence>
<proteinExistence type="predicted"/>
<dbReference type="Pfam" id="PF04357">
    <property type="entry name" value="TamB"/>
    <property type="match status" value="1"/>
</dbReference>
<feature type="region of interest" description="Disordered" evidence="5">
    <location>
        <begin position="912"/>
        <end position="946"/>
    </location>
</feature>
<organism evidence="7 8">
    <name type="scientific">Hydrocarboniphaga daqingensis</name>
    <dbReference type="NCBI Taxonomy" id="490188"/>
    <lineage>
        <taxon>Bacteria</taxon>
        <taxon>Pseudomonadati</taxon>
        <taxon>Pseudomonadota</taxon>
        <taxon>Gammaproteobacteria</taxon>
        <taxon>Nevskiales</taxon>
        <taxon>Nevskiaceae</taxon>
        <taxon>Hydrocarboniphaga</taxon>
    </lineage>
</organism>
<evidence type="ECO:0000256" key="5">
    <source>
        <dbReference type="SAM" id="MobiDB-lite"/>
    </source>
</evidence>
<dbReference type="GO" id="GO:0009306">
    <property type="term" value="P:protein secretion"/>
    <property type="evidence" value="ECO:0007669"/>
    <property type="project" value="InterPro"/>
</dbReference>
<gene>
    <name evidence="7" type="ORF">SAMN04488068_1047</name>
</gene>
<keyword evidence="2" id="KW-0812">Transmembrane</keyword>
<evidence type="ECO:0000256" key="2">
    <source>
        <dbReference type="ARBA" id="ARBA00022692"/>
    </source>
</evidence>
<keyword evidence="3" id="KW-1133">Transmembrane helix</keyword>
<dbReference type="PANTHER" id="PTHR36985">
    <property type="entry name" value="TRANSLOCATION AND ASSEMBLY MODULE SUBUNIT TAMB"/>
    <property type="match status" value="1"/>
</dbReference>
<dbReference type="OrthoDB" id="5555605at2"/>
<dbReference type="STRING" id="490188.SAMN04488068_1047"/>
<accession>A0A1M5LR36</accession>
<dbReference type="Proteomes" id="UP000199758">
    <property type="component" value="Unassembled WGS sequence"/>
</dbReference>
<dbReference type="AlphaFoldDB" id="A0A1M5LR36"/>
<keyword evidence="4" id="KW-0472">Membrane</keyword>
<feature type="region of interest" description="Disordered" evidence="5">
    <location>
        <begin position="859"/>
        <end position="892"/>
    </location>
</feature>
<keyword evidence="8" id="KW-1185">Reference proteome</keyword>
<evidence type="ECO:0000313" key="7">
    <source>
        <dbReference type="EMBL" id="SHG67537.1"/>
    </source>
</evidence>
<feature type="domain" description="Translocation and assembly module TamB C-terminal" evidence="6">
    <location>
        <begin position="950"/>
        <end position="1272"/>
    </location>
</feature>
<dbReference type="GO" id="GO:0097347">
    <property type="term" value="C:TAM protein secretion complex"/>
    <property type="evidence" value="ECO:0007669"/>
    <property type="project" value="TreeGrafter"/>
</dbReference>
<reference evidence="7 8" key="1">
    <citation type="submission" date="2016-11" db="EMBL/GenBank/DDBJ databases">
        <authorList>
            <person name="Jaros S."/>
            <person name="Januszkiewicz K."/>
            <person name="Wedrychowicz H."/>
        </authorList>
    </citation>
    <scope>NUCLEOTIDE SEQUENCE [LARGE SCALE GENOMIC DNA]</scope>
    <source>
        <strain evidence="7 8">CGMCC 1.7049</strain>
    </source>
</reference>
<name>A0A1M5LR36_9GAMM</name>
<protein>
    <submittedName>
        <fullName evidence="7">Autotransporter translocation and assembly factor TamB</fullName>
    </submittedName>
</protein>
<dbReference type="InterPro" id="IPR007452">
    <property type="entry name" value="TamB_C"/>
</dbReference>
<sequence length="1274" mass="134295">MKRLLLALAALLLLLIVALPAATWWLMGTEPGNGVLLDRVAPLIGAQLRIGERRGDIADALEWRDIEYDDAHAHVTIARLVLKWQPLRLWERLVAVAELRADGLHVALKPRQDPPPPSNSPPPSRLPVNIEIGLLALTDFQFTAAGATQPLRVTRAEFVGRWIGSRVAIKRFEADYPGVGAVSLQADARLGSRGVDIRKLSVLAPVLVTAQGFVAYDQADSDLQAAWRELRWPMPGVLGAAPDALPIVTSSEGQLTLRGPWRDLRFTLAAALGDQGRIQADGGWNGALDAKARWTGLSWPLVAAPGPDGKPLPPLVQSASGSVAVQGTPEAYRFDVAADVAAQQQAGRVDVRGAGTPRSVDLKALKIALGQGLIEAAGPVTWAPQPGGALKGRIVRLDPALVAAAWPGDLNGDFSIDGVLAEGQAPALHFVLKLAESRLRNYPFKLDLEGRYADTALDIDRLDLASGSSTLQLSGRASAPYDLQAQLSSPQLNELAPGLGGSAQAKARFRGQLDAPQLVADATLTRASVGSTTLASLKLSADLDWNGALKLDLTARDLIAGLHLQTLSLQGSGRRGAHELTLAMTSRELNADLKLDGGWNDAAAQWQGRIAASQIKPVRLPGWALQPGAPLSLSAAQADLGPACWTSDPGRVCLEAHRSPDAARGSVQIEQLAFAAFKALLPPDMQIDGELNGRASAELNAGVLRQASAELSTTAGQIQLGDRRFKFLPGSLTVSDAPDQGRAALRLPLEVGGIEGEATLAPGPVLADRVLAGQLRIDFPDIAFISALTNEVSSATGKLAGQYRIGGRVAAPEFEGEARLTDGRMKLTRPGIELTDLTATVSGSPDGRVQLLAQARSGGGTLSVDGRVETGPLAVEPVSGSPAPNQRRRAKPEDPIADLGAAVRAPQAVTPVQAPDAPAGNANTPQQNAVGVAASPSTQPPPPEVLPTENTEGLKLVVQVDGDNFQIANLPMAQVWASPNLRFTLSGPEASLKGRLTIPRADVRLQQGEDSGVGPSSDQVIVDASGQVPQRSESFSLATEVKLVLGDQVKIEGFGLKTRIEGVATAVDQPGRETVGYGEFRLVEGRYKAYGQDLQIETGKLLLNGGPISKPGLEIRAVRKPTEDVSVGIYVRGTLEKPVLTLYSEPTMTQQQQLSWLLLGRPLEQSSSSQDRSALSGAAMALGLGGGSFLAQGLQKGLGLDSISLGSDPGESNEQARLTVGKYLSPKIFVSYGIGLFQPGNVFKLLYDLGKGFKLSTESGTFTGGDLLYQVERR</sequence>
<dbReference type="RefSeq" id="WP_072894892.1">
    <property type="nucleotide sequence ID" value="NZ_FQWZ01000002.1"/>
</dbReference>
<dbReference type="GO" id="GO:0005886">
    <property type="term" value="C:plasma membrane"/>
    <property type="evidence" value="ECO:0007669"/>
    <property type="project" value="InterPro"/>
</dbReference>
<dbReference type="PANTHER" id="PTHR36985:SF1">
    <property type="entry name" value="TRANSLOCATION AND ASSEMBLY MODULE SUBUNIT TAMB"/>
    <property type="match status" value="1"/>
</dbReference>
<evidence type="ECO:0000256" key="3">
    <source>
        <dbReference type="ARBA" id="ARBA00022989"/>
    </source>
</evidence>
<evidence type="ECO:0000259" key="6">
    <source>
        <dbReference type="Pfam" id="PF04357"/>
    </source>
</evidence>
<comment type="subcellular location">
    <subcellularLocation>
        <location evidence="1">Membrane</location>
        <topology evidence="1">Single-pass membrane protein</topology>
    </subcellularLocation>
</comment>
<dbReference type="EMBL" id="FQWZ01000002">
    <property type="protein sequence ID" value="SHG67537.1"/>
    <property type="molecule type" value="Genomic_DNA"/>
</dbReference>
<evidence type="ECO:0000256" key="4">
    <source>
        <dbReference type="ARBA" id="ARBA00023136"/>
    </source>
</evidence>
<evidence type="ECO:0000256" key="1">
    <source>
        <dbReference type="ARBA" id="ARBA00004167"/>
    </source>
</evidence>